<reference evidence="2" key="1">
    <citation type="journal article" date="2023" name="G3 (Bethesda)">
        <title>Genome assembly and association tests identify interacting loci associated with vigor, precocity, and sex in interspecific pistachio rootstocks.</title>
        <authorList>
            <person name="Palmer W."/>
            <person name="Jacygrad E."/>
            <person name="Sagayaradj S."/>
            <person name="Cavanaugh K."/>
            <person name="Han R."/>
            <person name="Bertier L."/>
            <person name="Beede B."/>
            <person name="Kafkas S."/>
            <person name="Golino D."/>
            <person name="Preece J."/>
            <person name="Michelmore R."/>
        </authorList>
    </citation>
    <scope>NUCLEOTIDE SEQUENCE [LARGE SCALE GENOMIC DNA]</scope>
</reference>
<evidence type="ECO:0000313" key="2">
    <source>
        <dbReference type="Proteomes" id="UP001163603"/>
    </source>
</evidence>
<gene>
    <name evidence="1" type="ORF">Pint_15348</name>
</gene>
<accession>A0ACC0ZA90</accession>
<comment type="caution">
    <text evidence="1">The sequence shown here is derived from an EMBL/GenBank/DDBJ whole genome shotgun (WGS) entry which is preliminary data.</text>
</comment>
<keyword evidence="2" id="KW-1185">Reference proteome</keyword>
<protein>
    <submittedName>
        <fullName evidence="1">Uncharacterized protein</fullName>
    </submittedName>
</protein>
<proteinExistence type="predicted"/>
<dbReference type="EMBL" id="CM047737">
    <property type="protein sequence ID" value="KAJ0047507.1"/>
    <property type="molecule type" value="Genomic_DNA"/>
</dbReference>
<name>A0ACC0ZA90_9ROSI</name>
<sequence length="28" mass="3206">MQAQRRHADWPIALYLQSVALDQNEHGG</sequence>
<organism evidence="1 2">
    <name type="scientific">Pistacia integerrima</name>
    <dbReference type="NCBI Taxonomy" id="434235"/>
    <lineage>
        <taxon>Eukaryota</taxon>
        <taxon>Viridiplantae</taxon>
        <taxon>Streptophyta</taxon>
        <taxon>Embryophyta</taxon>
        <taxon>Tracheophyta</taxon>
        <taxon>Spermatophyta</taxon>
        <taxon>Magnoliopsida</taxon>
        <taxon>eudicotyledons</taxon>
        <taxon>Gunneridae</taxon>
        <taxon>Pentapetalae</taxon>
        <taxon>rosids</taxon>
        <taxon>malvids</taxon>
        <taxon>Sapindales</taxon>
        <taxon>Anacardiaceae</taxon>
        <taxon>Pistacia</taxon>
    </lineage>
</organism>
<dbReference type="Proteomes" id="UP001163603">
    <property type="component" value="Chromosome 2"/>
</dbReference>
<evidence type="ECO:0000313" key="1">
    <source>
        <dbReference type="EMBL" id="KAJ0047507.1"/>
    </source>
</evidence>